<proteinExistence type="inferred from homology"/>
<dbReference type="NCBIfam" id="TIGR01088">
    <property type="entry name" value="aroQ"/>
    <property type="match status" value="1"/>
</dbReference>
<dbReference type="PANTHER" id="PTHR21272">
    <property type="entry name" value="CATABOLIC 3-DEHYDROQUINASE"/>
    <property type="match status" value="1"/>
</dbReference>
<evidence type="ECO:0000313" key="11">
    <source>
        <dbReference type="EMBL" id="CBA27507.1"/>
    </source>
</evidence>
<dbReference type="UniPathway" id="UPA00053">
    <property type="reaction ID" value="UER00086"/>
</dbReference>
<dbReference type="PANTHER" id="PTHR21272:SF3">
    <property type="entry name" value="CATABOLIC 3-DEHYDROQUINASE"/>
    <property type="match status" value="1"/>
</dbReference>
<feature type="site" description="Transition state stabilizer" evidence="7 10">
    <location>
        <position position="36"/>
    </location>
</feature>
<dbReference type="GO" id="GO:0019631">
    <property type="term" value="P:quinate catabolic process"/>
    <property type="evidence" value="ECO:0007669"/>
    <property type="project" value="TreeGrafter"/>
</dbReference>
<dbReference type="CDD" id="cd00466">
    <property type="entry name" value="DHQase_II"/>
    <property type="match status" value="1"/>
</dbReference>
<feature type="binding site" evidence="7 9">
    <location>
        <position position="99"/>
    </location>
    <ligand>
        <name>substrate</name>
    </ligand>
</feature>
<dbReference type="GO" id="GO:0009423">
    <property type="term" value="P:chorismate biosynthetic process"/>
    <property type="evidence" value="ECO:0007669"/>
    <property type="project" value="UniProtKB-UniRule"/>
</dbReference>
<gene>
    <name evidence="7 11" type="primary">aroQ</name>
    <name evidence="11" type="ORF">Csp_A02620</name>
</gene>
<comment type="function">
    <text evidence="7">Catalyzes a trans-dehydration via an enolate intermediate.</text>
</comment>
<protein>
    <recommendedName>
        <fullName evidence="5 7">3-dehydroquinate dehydratase</fullName>
        <shortName evidence="7">3-dehydroquinase</shortName>
        <ecNumber evidence="5 7">4.2.1.10</ecNumber>
    </recommendedName>
    <alternativeName>
        <fullName evidence="7">Type II DHQase</fullName>
    </alternativeName>
</protein>
<feature type="binding site" evidence="7 9">
    <location>
        <position position="106"/>
    </location>
    <ligand>
        <name>substrate</name>
    </ligand>
</feature>
<feature type="active site" description="Proton acceptor" evidence="7 8">
    <location>
        <position position="41"/>
    </location>
</feature>
<evidence type="ECO:0000256" key="4">
    <source>
        <dbReference type="ARBA" id="ARBA00011193"/>
    </source>
</evidence>
<keyword evidence="6 7" id="KW-0456">Lyase</keyword>
<dbReference type="InterPro" id="IPR001874">
    <property type="entry name" value="DHquinase_II"/>
</dbReference>
<evidence type="ECO:0000256" key="3">
    <source>
        <dbReference type="ARBA" id="ARBA00011037"/>
    </source>
</evidence>
<evidence type="ECO:0000256" key="5">
    <source>
        <dbReference type="ARBA" id="ARBA00012060"/>
    </source>
</evidence>
<dbReference type="GO" id="GO:0003855">
    <property type="term" value="F:3-dehydroquinate dehydratase activity"/>
    <property type="evidence" value="ECO:0007669"/>
    <property type="project" value="UniProtKB-UniRule"/>
</dbReference>
<dbReference type="InterPro" id="IPR036441">
    <property type="entry name" value="DHquinase_II_sf"/>
</dbReference>
<dbReference type="HAMAP" id="MF_00169">
    <property type="entry name" value="AroQ"/>
    <property type="match status" value="1"/>
</dbReference>
<evidence type="ECO:0000256" key="1">
    <source>
        <dbReference type="ARBA" id="ARBA00001864"/>
    </source>
</evidence>
<comment type="catalytic activity">
    <reaction evidence="1 7">
        <text>3-dehydroquinate = 3-dehydroshikimate + H2O</text>
        <dbReference type="Rhea" id="RHEA:21096"/>
        <dbReference type="ChEBI" id="CHEBI:15377"/>
        <dbReference type="ChEBI" id="CHEBI:16630"/>
        <dbReference type="ChEBI" id="CHEBI:32364"/>
        <dbReference type="EC" id="4.2.1.10"/>
    </reaction>
</comment>
<feature type="binding site" evidence="7 9">
    <location>
        <begin position="120"/>
        <end position="121"/>
    </location>
    <ligand>
        <name>substrate</name>
    </ligand>
</feature>
<dbReference type="PIRSF" id="PIRSF001399">
    <property type="entry name" value="DHquinase_II"/>
    <property type="match status" value="1"/>
</dbReference>
<reference evidence="11" key="1">
    <citation type="journal article" date="2010" name="Nature">
        <title>The dynamic genome of Hydra.</title>
        <authorList>
            <person name="Chapman J.A."/>
            <person name="Kirkness E.F."/>
            <person name="Simakov O."/>
            <person name="Hampson S.E."/>
            <person name="Mitros T."/>
            <person name="Weinmaier T."/>
            <person name="Rattei T."/>
            <person name="Balasubramanian P.G."/>
            <person name="Borman J."/>
            <person name="Busam D."/>
            <person name="Disbennett K."/>
            <person name="Pfannkoch C."/>
            <person name="Sumin N."/>
            <person name="Sutton G."/>
            <person name="Viswanathan L."/>
            <person name="Walenz B."/>
            <person name="Goodstein D.M."/>
            <person name="Hellsten U."/>
            <person name="Kawashima T."/>
            <person name="Prochnik S.E."/>
            <person name="Putnam N.H."/>
            <person name="Shu S."/>
            <person name="Blumberg B."/>
            <person name="Dana C.E."/>
            <person name="Gee L."/>
            <person name="Kibler D.F."/>
            <person name="Law L."/>
            <person name="Lindgens D."/>
            <person name="Martinez D.E."/>
            <person name="Peng J."/>
            <person name="Wigge P.A."/>
            <person name="Bertulat B."/>
            <person name="Guder C."/>
            <person name="Nakamura Y."/>
            <person name="Ozbek S."/>
            <person name="Watanabe H."/>
            <person name="Khalturin K."/>
            <person name="Hemmrich G."/>
            <person name="Franke A."/>
            <person name="Augustin R."/>
            <person name="Fraune S."/>
            <person name="Hayakawa E."/>
            <person name="Hayakawa S."/>
            <person name="Hirose M."/>
            <person name="Hwang J."/>
            <person name="Ikeo K."/>
            <person name="Nishimiya-Fujisawa C."/>
            <person name="Ogura A."/>
            <person name="Takahashi T."/>
            <person name="Steinmetz P.R."/>
            <person name="Zhang X."/>
            <person name="Aufschnaiter R."/>
            <person name="Eder M.K."/>
            <person name="Gorny A.K."/>
            <person name="Salvenmoser W."/>
            <person name="Heimberg A.M."/>
            <person name="Wheeler B.M."/>
            <person name="Peterson K.J."/>
            <person name="Boettger A."/>
            <person name="Tischler P."/>
            <person name="Wolf A."/>
            <person name="Gojobori T."/>
            <person name="Remington K.A."/>
            <person name="Strausberg R.L."/>
            <person name="Venter J."/>
            <person name="Technau U."/>
            <person name="Hobmayer B."/>
            <person name="Bosch T.C."/>
            <person name="Holstein T.W."/>
            <person name="Fujisawa T."/>
            <person name="Bode H.R."/>
            <person name="David C.N."/>
            <person name="Rokhsar D.S."/>
            <person name="Steele R.E."/>
        </authorList>
    </citation>
    <scope>NUCLEOTIDE SEQUENCE</scope>
</reference>
<dbReference type="EC" id="4.2.1.10" evidence="5 7"/>
<evidence type="ECO:0000256" key="8">
    <source>
        <dbReference type="PIRSR" id="PIRSR001399-1"/>
    </source>
</evidence>
<keyword evidence="7" id="KW-0028">Amino-acid biosynthesis</keyword>
<evidence type="ECO:0000256" key="10">
    <source>
        <dbReference type="PIRSR" id="PIRSR001399-3"/>
    </source>
</evidence>
<keyword evidence="7" id="KW-0057">Aromatic amino acid biosynthesis</keyword>
<dbReference type="NCBIfam" id="NF003805">
    <property type="entry name" value="PRK05395.1-2"/>
    <property type="match status" value="1"/>
</dbReference>
<dbReference type="SUPFAM" id="SSF52304">
    <property type="entry name" value="Type II 3-dehydroquinate dehydratase"/>
    <property type="match status" value="1"/>
</dbReference>
<evidence type="ECO:0000256" key="9">
    <source>
        <dbReference type="PIRSR" id="PIRSR001399-2"/>
    </source>
</evidence>
<evidence type="ECO:0000256" key="6">
    <source>
        <dbReference type="ARBA" id="ARBA00023239"/>
    </source>
</evidence>
<comment type="subunit">
    <text evidence="4 7">Homododecamer.</text>
</comment>
<sequence>MERPARDAPRLIPSSLEVCMKVLMLHGINHNMFGKRDPVQYGTITLDEINADLTALGRELGVDVETFQTNHEGAMCERIHQGYTDGVDAALINAGAWTHYSYGIRDALAILTCPIVELHMSNIHAREEFRHKSVFAEIVKGQIAGFGVDSYLLALRAGVSAAKAAKK</sequence>
<feature type="active site" description="Proton donor" evidence="7 8">
    <location>
        <position position="119"/>
    </location>
</feature>
<organism evidence="11">
    <name type="scientific">Curvibacter symbiont subsp. Hydra magnipapillata</name>
    <dbReference type="NCBI Taxonomy" id="667019"/>
    <lineage>
        <taxon>Bacteria</taxon>
        <taxon>Pseudomonadati</taxon>
        <taxon>Pseudomonadota</taxon>
        <taxon>Betaproteobacteria</taxon>
        <taxon>Burkholderiales</taxon>
        <taxon>Comamonadaceae</taxon>
        <taxon>Curvibacter</taxon>
    </lineage>
</organism>
<comment type="similarity">
    <text evidence="3 7">Belongs to the type-II 3-dehydroquinase family.</text>
</comment>
<dbReference type="EMBL" id="FN543104">
    <property type="protein sequence ID" value="CBA27507.1"/>
    <property type="molecule type" value="Genomic_DNA"/>
</dbReference>
<dbReference type="GO" id="GO:0009073">
    <property type="term" value="P:aromatic amino acid family biosynthetic process"/>
    <property type="evidence" value="ECO:0007669"/>
    <property type="project" value="UniProtKB-KW"/>
</dbReference>
<evidence type="ECO:0000256" key="2">
    <source>
        <dbReference type="ARBA" id="ARBA00004902"/>
    </source>
</evidence>
<accession>C9Y811</accession>
<name>C9Y811_CURXX</name>
<comment type="pathway">
    <text evidence="2 7">Metabolic intermediate biosynthesis; chorismate biosynthesis; chorismate from D-erythrose 4-phosphate and phosphoenolpyruvate: step 3/7.</text>
</comment>
<feature type="binding site" evidence="7 9">
    <location>
        <position position="130"/>
    </location>
    <ligand>
        <name>substrate</name>
    </ligand>
</feature>
<dbReference type="NCBIfam" id="NF003807">
    <property type="entry name" value="PRK05395.1-4"/>
    <property type="match status" value="1"/>
</dbReference>
<dbReference type="Gene3D" id="3.40.50.9100">
    <property type="entry name" value="Dehydroquinase, class II"/>
    <property type="match status" value="1"/>
</dbReference>
<feature type="binding site" evidence="7 9">
    <location>
        <position position="93"/>
    </location>
    <ligand>
        <name>substrate</name>
    </ligand>
</feature>
<dbReference type="AlphaFoldDB" id="C9Y811"/>
<dbReference type="Pfam" id="PF01220">
    <property type="entry name" value="DHquinase_II"/>
    <property type="match status" value="1"/>
</dbReference>
<dbReference type="GO" id="GO:0008652">
    <property type="term" value="P:amino acid biosynthetic process"/>
    <property type="evidence" value="ECO:0007669"/>
    <property type="project" value="UniProtKB-KW"/>
</dbReference>
<evidence type="ECO:0000256" key="7">
    <source>
        <dbReference type="HAMAP-Rule" id="MF_00169"/>
    </source>
</evidence>